<dbReference type="GO" id="GO:0006006">
    <property type="term" value="P:glucose metabolic process"/>
    <property type="evidence" value="ECO:0007669"/>
    <property type="project" value="InterPro"/>
</dbReference>
<evidence type="ECO:0000256" key="8">
    <source>
        <dbReference type="ARBA" id="ARBA00022741"/>
    </source>
</evidence>
<comment type="subunit">
    <text evidence="5">Homotetramer.</text>
</comment>
<dbReference type="PANTHER" id="PTHR10836">
    <property type="entry name" value="GLYCERALDEHYDE 3-PHOSPHATE DEHYDROGENASE"/>
    <property type="match status" value="1"/>
</dbReference>
<dbReference type="GO" id="GO:0006096">
    <property type="term" value="P:glycolytic process"/>
    <property type="evidence" value="ECO:0007669"/>
    <property type="project" value="UniProtKB-KW"/>
</dbReference>
<dbReference type="GO" id="GO:0050661">
    <property type="term" value="F:NADP binding"/>
    <property type="evidence" value="ECO:0007669"/>
    <property type="project" value="InterPro"/>
</dbReference>
<proteinExistence type="inferred from homology"/>
<evidence type="ECO:0000256" key="13">
    <source>
        <dbReference type="PIRSR" id="PIRSR000149-1"/>
    </source>
</evidence>
<dbReference type="PRINTS" id="PR00078">
    <property type="entry name" value="G3PDHDRGNASE"/>
</dbReference>
<dbReference type="EMBL" id="JDSS02000024">
    <property type="protein sequence ID" value="KFB68026.1"/>
    <property type="molecule type" value="Genomic_DNA"/>
</dbReference>
<name>A0A084XZY2_9PROT</name>
<evidence type="ECO:0000313" key="20">
    <source>
        <dbReference type="EMBL" id="KFB68026.1"/>
    </source>
</evidence>
<feature type="binding site" evidence="15">
    <location>
        <position position="35"/>
    </location>
    <ligand>
        <name>NAD(+)</name>
        <dbReference type="ChEBI" id="CHEBI:57540"/>
    </ligand>
</feature>
<dbReference type="InterPro" id="IPR006424">
    <property type="entry name" value="Glyceraldehyde-3-P_DH_1"/>
</dbReference>
<dbReference type="SUPFAM" id="SSF51735">
    <property type="entry name" value="NAD(P)-binding Rossmann-fold domains"/>
    <property type="match status" value="1"/>
</dbReference>
<dbReference type="RefSeq" id="WP_034926553.1">
    <property type="nucleotide sequence ID" value="NZ_JDSS02000024.1"/>
</dbReference>
<feature type="binding site" evidence="14">
    <location>
        <position position="233"/>
    </location>
    <ligand>
        <name>D-glyceraldehyde 3-phosphate</name>
        <dbReference type="ChEBI" id="CHEBI:59776"/>
    </ligand>
</feature>
<protein>
    <recommendedName>
        <fullName evidence="6 18">Glyceraldehyde-3-phosphate dehydrogenase</fullName>
        <ecNumber evidence="18">1.2.1.-</ecNumber>
    </recommendedName>
</protein>
<evidence type="ECO:0000256" key="9">
    <source>
        <dbReference type="ARBA" id="ARBA00023002"/>
    </source>
</evidence>
<dbReference type="NCBIfam" id="TIGR01534">
    <property type="entry name" value="GAPDH-I"/>
    <property type="match status" value="1"/>
</dbReference>
<dbReference type="CDD" id="cd05214">
    <property type="entry name" value="GAPDH_I_N"/>
    <property type="match status" value="1"/>
</dbReference>
<organism evidence="20 21">
    <name type="scientific">Candidatus Accumulibacter vicinus</name>
    <dbReference type="NCBI Taxonomy" id="2954382"/>
    <lineage>
        <taxon>Bacteria</taxon>
        <taxon>Pseudomonadati</taxon>
        <taxon>Pseudomonadota</taxon>
        <taxon>Betaproteobacteria</taxon>
        <taxon>Candidatus Accumulibacter</taxon>
    </lineage>
</organism>
<gene>
    <name evidence="20" type="primary">gapA</name>
    <name evidence="20" type="ORF">CAPSK01_002618</name>
</gene>
<keyword evidence="11" id="KW-0324">Glycolysis</keyword>
<evidence type="ECO:0000259" key="19">
    <source>
        <dbReference type="SMART" id="SM00846"/>
    </source>
</evidence>
<evidence type="ECO:0000256" key="15">
    <source>
        <dbReference type="PIRSR" id="PIRSR000149-3"/>
    </source>
</evidence>
<dbReference type="Gene3D" id="3.40.50.720">
    <property type="entry name" value="NAD(P)-binding Rossmann-like Domain"/>
    <property type="match status" value="1"/>
</dbReference>
<dbReference type="Pfam" id="PF00044">
    <property type="entry name" value="Gp_dh_N"/>
    <property type="match status" value="1"/>
</dbReference>
<evidence type="ECO:0000256" key="11">
    <source>
        <dbReference type="ARBA" id="ARBA00023152"/>
    </source>
</evidence>
<evidence type="ECO:0000256" key="5">
    <source>
        <dbReference type="ARBA" id="ARBA00011881"/>
    </source>
</evidence>
<dbReference type="GO" id="GO:0051287">
    <property type="term" value="F:NAD binding"/>
    <property type="evidence" value="ECO:0007669"/>
    <property type="project" value="InterPro"/>
</dbReference>
<dbReference type="InterPro" id="IPR020828">
    <property type="entry name" value="GlycerAld_3-P_DH_NAD(P)-bd"/>
</dbReference>
<feature type="binding site" evidence="14">
    <location>
        <position position="181"/>
    </location>
    <ligand>
        <name>D-glyceraldehyde 3-phosphate</name>
        <dbReference type="ChEBI" id="CHEBI:59776"/>
    </ligand>
</feature>
<keyword evidence="7" id="KW-0963">Cytoplasm</keyword>
<evidence type="ECO:0000256" key="1">
    <source>
        <dbReference type="ARBA" id="ARBA00003501"/>
    </source>
</evidence>
<evidence type="ECO:0000256" key="10">
    <source>
        <dbReference type="ARBA" id="ARBA00023027"/>
    </source>
</evidence>
<evidence type="ECO:0000256" key="2">
    <source>
        <dbReference type="ARBA" id="ARBA00004496"/>
    </source>
</evidence>
<dbReference type="FunFam" id="3.40.50.720:FF:000001">
    <property type="entry name" value="Glyceraldehyde-3-phosphate dehydrogenase"/>
    <property type="match status" value="1"/>
</dbReference>
<comment type="similarity">
    <text evidence="4 17">Belongs to the glyceraldehyde-3-phosphate dehydrogenase family.</text>
</comment>
<feature type="site" description="Activates thiol group during catalysis" evidence="16">
    <location>
        <position position="178"/>
    </location>
</feature>
<keyword evidence="10 15" id="KW-0520">NAD</keyword>
<feature type="binding site" evidence="15">
    <location>
        <position position="121"/>
    </location>
    <ligand>
        <name>NAD(+)</name>
        <dbReference type="ChEBI" id="CHEBI:57540"/>
    </ligand>
</feature>
<dbReference type="PANTHER" id="PTHR10836:SF76">
    <property type="entry name" value="GLYCERALDEHYDE-3-PHOSPHATE DEHYDROGENASE-RELATED"/>
    <property type="match status" value="1"/>
</dbReference>
<dbReference type="GO" id="GO:0005737">
    <property type="term" value="C:cytoplasm"/>
    <property type="evidence" value="ECO:0007669"/>
    <property type="project" value="UniProtKB-SubCell"/>
</dbReference>
<dbReference type="FunFam" id="3.30.360.10:FF:000010">
    <property type="entry name" value="Glyceraldehyde-3-phosphate dehydrogenase"/>
    <property type="match status" value="1"/>
</dbReference>
<evidence type="ECO:0000256" key="16">
    <source>
        <dbReference type="PIRSR" id="PIRSR000149-4"/>
    </source>
</evidence>
<dbReference type="SMART" id="SM00846">
    <property type="entry name" value="Gp_dh_N"/>
    <property type="match status" value="1"/>
</dbReference>
<feature type="binding site" evidence="14">
    <location>
        <begin position="150"/>
        <end position="152"/>
    </location>
    <ligand>
        <name>D-glyceraldehyde 3-phosphate</name>
        <dbReference type="ChEBI" id="CHEBI:59776"/>
    </ligand>
</feature>
<dbReference type="CDD" id="cd18126">
    <property type="entry name" value="GAPDH_I_C"/>
    <property type="match status" value="1"/>
</dbReference>
<accession>A0A084XZY2</accession>
<dbReference type="EC" id="1.2.1.-" evidence="18"/>
<evidence type="ECO:0000256" key="4">
    <source>
        <dbReference type="ARBA" id="ARBA00007406"/>
    </source>
</evidence>
<reference evidence="20 21" key="1">
    <citation type="submission" date="2014-07" db="EMBL/GenBank/DDBJ databases">
        <title>Expanding our view of genomic diversity in Candidatus Accumulibacter clades.</title>
        <authorList>
            <person name="Skennerton C.T."/>
            <person name="Barr J.J."/>
            <person name="Slater F.R."/>
            <person name="Bond P.L."/>
            <person name="Tyson G.W."/>
        </authorList>
    </citation>
    <scope>NUCLEOTIDE SEQUENCE [LARGE SCALE GENOMIC DNA]</scope>
    <source>
        <strain evidence="21">SK-01</strain>
    </source>
</reference>
<dbReference type="InterPro" id="IPR036291">
    <property type="entry name" value="NAD(P)-bd_dom_sf"/>
</dbReference>
<comment type="caution">
    <text evidence="20">The sequence shown here is derived from an EMBL/GenBank/DDBJ whole genome shotgun (WGS) entry which is preliminary data.</text>
</comment>
<keyword evidence="9 18" id="KW-0560">Oxidoreductase</keyword>
<feature type="binding site" evidence="14">
    <location>
        <begin position="210"/>
        <end position="211"/>
    </location>
    <ligand>
        <name>D-glyceraldehyde 3-phosphate</name>
        <dbReference type="ChEBI" id="CHEBI:59776"/>
    </ligand>
</feature>
<evidence type="ECO:0000256" key="12">
    <source>
        <dbReference type="ARBA" id="ARBA00047698"/>
    </source>
</evidence>
<dbReference type="PROSITE" id="PS00071">
    <property type="entry name" value="GAPDH"/>
    <property type="match status" value="1"/>
</dbReference>
<dbReference type="InterPro" id="IPR020829">
    <property type="entry name" value="GlycerAld_3-P_DH_cat"/>
</dbReference>
<feature type="binding site" evidence="15">
    <location>
        <begin position="12"/>
        <end position="13"/>
    </location>
    <ligand>
        <name>NAD(+)</name>
        <dbReference type="ChEBI" id="CHEBI:57540"/>
    </ligand>
</feature>
<evidence type="ECO:0000256" key="6">
    <source>
        <dbReference type="ARBA" id="ARBA00021022"/>
    </source>
</evidence>
<dbReference type="InterPro" id="IPR020830">
    <property type="entry name" value="GlycerAld_3-P_DH_AS"/>
</dbReference>
<dbReference type="STRING" id="1457154.CAPSK01_002618"/>
<dbReference type="PIRSF" id="PIRSF000149">
    <property type="entry name" value="GAP_DH"/>
    <property type="match status" value="1"/>
</dbReference>
<comment type="catalytic activity">
    <reaction evidence="12">
        <text>D-glyceraldehyde 3-phosphate + phosphate + NAD(+) = (2R)-3-phospho-glyceroyl phosphate + NADH + H(+)</text>
        <dbReference type="Rhea" id="RHEA:10300"/>
        <dbReference type="ChEBI" id="CHEBI:15378"/>
        <dbReference type="ChEBI" id="CHEBI:43474"/>
        <dbReference type="ChEBI" id="CHEBI:57540"/>
        <dbReference type="ChEBI" id="CHEBI:57604"/>
        <dbReference type="ChEBI" id="CHEBI:57945"/>
        <dbReference type="ChEBI" id="CHEBI:59776"/>
        <dbReference type="EC" id="1.2.1.12"/>
    </reaction>
</comment>
<dbReference type="GO" id="GO:0004365">
    <property type="term" value="F:glyceraldehyde-3-phosphate dehydrogenase (NAD+) (phosphorylating) activity"/>
    <property type="evidence" value="ECO:0007669"/>
    <property type="project" value="UniProtKB-EC"/>
</dbReference>
<comment type="subcellular location">
    <subcellularLocation>
        <location evidence="2">Cytoplasm</location>
    </subcellularLocation>
</comment>
<dbReference type="Gene3D" id="3.30.360.10">
    <property type="entry name" value="Dihydrodipicolinate Reductase, domain 2"/>
    <property type="match status" value="1"/>
</dbReference>
<keyword evidence="8 15" id="KW-0547">Nucleotide-binding</keyword>
<feature type="binding site" evidence="15">
    <location>
        <position position="315"/>
    </location>
    <ligand>
        <name>NAD(+)</name>
        <dbReference type="ChEBI" id="CHEBI:57540"/>
    </ligand>
</feature>
<evidence type="ECO:0000256" key="7">
    <source>
        <dbReference type="ARBA" id="ARBA00022490"/>
    </source>
</evidence>
<evidence type="ECO:0000256" key="3">
    <source>
        <dbReference type="ARBA" id="ARBA00004869"/>
    </source>
</evidence>
<dbReference type="Pfam" id="PF02800">
    <property type="entry name" value="Gp_dh_C"/>
    <property type="match status" value="1"/>
</dbReference>
<sequence>MTIKVGINGFGRIGRMVFRAAVQNFPDIEVVGINDLLDPDYLAYMLKYDSVHRRFQGSIAVEGNTLVVNGKKIRLTAVKDPAELKWDEVGADIVVDSTGLFLTTESCQKHIAAGARKVIQSAPSKDDTPMFVFGVNDQTYAGQTIISNASCTTNCLAPVAKVLHDNWGIKRGLMTTVHAATATQKTVDGPSNKDWRGGRGILENIIPSSTGAAKAVGKVIPELNKKLTGMAFRVPTSDVSVVDLTVELNRDATYEEICAAMKAASEGPMKGILGYTNEKVVATDFRGESCTSVFDAEAGMALDGTFVKVVSWYDNEWGYSCKVLEMVRVMAR</sequence>
<feature type="domain" description="Glyceraldehyde 3-phosphate dehydrogenase NAD(P) binding" evidence="19">
    <location>
        <begin position="3"/>
        <end position="151"/>
    </location>
</feature>
<dbReference type="InterPro" id="IPR020831">
    <property type="entry name" value="GlycerAld/Erythrose_P_DH"/>
</dbReference>
<feature type="active site" description="Nucleophile" evidence="13">
    <location>
        <position position="151"/>
    </location>
</feature>
<dbReference type="AlphaFoldDB" id="A0A084XZY2"/>
<evidence type="ECO:0000256" key="14">
    <source>
        <dbReference type="PIRSR" id="PIRSR000149-2"/>
    </source>
</evidence>
<dbReference type="Proteomes" id="UP000019812">
    <property type="component" value="Unassembled WGS sequence"/>
</dbReference>
<dbReference type="SUPFAM" id="SSF55347">
    <property type="entry name" value="Glyceraldehyde-3-phosphate dehydrogenase-like, C-terminal domain"/>
    <property type="match status" value="1"/>
</dbReference>
<evidence type="ECO:0000256" key="17">
    <source>
        <dbReference type="RuleBase" id="RU000397"/>
    </source>
</evidence>
<evidence type="ECO:0000313" key="21">
    <source>
        <dbReference type="Proteomes" id="UP000019812"/>
    </source>
</evidence>
<comment type="pathway">
    <text evidence="3">Carbohydrate degradation; glycolysis; pyruvate from D-glyceraldehyde 3-phosphate: step 1/5.</text>
</comment>
<evidence type="ECO:0000256" key="18">
    <source>
        <dbReference type="RuleBase" id="RU361160"/>
    </source>
</evidence>
<comment type="function">
    <text evidence="1">Catalyzes the oxidative phosphorylation of glyceraldehyde 3-phosphate (G3P) to 1,3-bisphosphoglycerate (BPG) using the cofactor NAD. The first reaction step involves the formation of a hemiacetal intermediate between G3P and a cysteine residue, and this hemiacetal intermediate is then oxidized to a thioester, with concomitant reduction of NAD to NADH. The reduced NADH is then exchanged with the second NAD, and the thioester is attacked by a nucleophilic inorganic phosphate to produce BPG.</text>
</comment>